<dbReference type="InterPro" id="IPR010998">
    <property type="entry name" value="Integrase_recombinase_N"/>
</dbReference>
<organism evidence="3 4">
    <name type="scientific">Nitrosotalea devaniterrae</name>
    <dbReference type="NCBI Taxonomy" id="1078905"/>
    <lineage>
        <taxon>Archaea</taxon>
        <taxon>Nitrososphaerota</taxon>
        <taxon>Nitrososphaeria</taxon>
        <taxon>Nitrosotaleales</taxon>
        <taxon>Nitrosotaleaceae</taxon>
        <taxon>Nitrosotalea</taxon>
    </lineage>
</organism>
<dbReference type="GO" id="GO:0006310">
    <property type="term" value="P:DNA recombination"/>
    <property type="evidence" value="ECO:0007669"/>
    <property type="project" value="UniProtKB-KW"/>
</dbReference>
<dbReference type="Gene3D" id="1.10.443.10">
    <property type="entry name" value="Intergrase catalytic core"/>
    <property type="match status" value="1"/>
</dbReference>
<dbReference type="GO" id="GO:0015074">
    <property type="term" value="P:DNA integration"/>
    <property type="evidence" value="ECO:0007669"/>
    <property type="project" value="InterPro"/>
</dbReference>
<evidence type="ECO:0000313" key="3">
    <source>
        <dbReference type="EMBL" id="CUR51928.1"/>
    </source>
</evidence>
<dbReference type="Proteomes" id="UP000196239">
    <property type="component" value="Chromosome 1"/>
</dbReference>
<accession>A0A128A3L2</accession>
<name>A0A128A3L2_9ARCH</name>
<keyword evidence="2" id="KW-0233">DNA recombination</keyword>
<proteinExistence type="predicted"/>
<dbReference type="GO" id="GO:0003677">
    <property type="term" value="F:DNA binding"/>
    <property type="evidence" value="ECO:0007669"/>
    <property type="project" value="UniProtKB-KW"/>
</dbReference>
<reference evidence="4" key="1">
    <citation type="submission" date="2015-10" db="EMBL/GenBank/DDBJ databases">
        <authorList>
            <person name="Lehtovirta-Morley L.E."/>
            <person name="Vieille C."/>
        </authorList>
    </citation>
    <scope>NUCLEOTIDE SEQUENCE [LARGE SCALE GENOMIC DNA]</scope>
</reference>
<protein>
    <submittedName>
        <fullName evidence="3">Integrase</fullName>
    </submittedName>
</protein>
<keyword evidence="4" id="KW-1185">Reference proteome</keyword>
<dbReference type="Gene3D" id="1.10.150.130">
    <property type="match status" value="1"/>
</dbReference>
<evidence type="ECO:0000256" key="2">
    <source>
        <dbReference type="ARBA" id="ARBA00023172"/>
    </source>
</evidence>
<evidence type="ECO:0000256" key="1">
    <source>
        <dbReference type="ARBA" id="ARBA00023125"/>
    </source>
</evidence>
<dbReference type="SUPFAM" id="SSF56349">
    <property type="entry name" value="DNA breaking-rejoining enzymes"/>
    <property type="match status" value="1"/>
</dbReference>
<dbReference type="AlphaFoldDB" id="A0A128A3L2"/>
<dbReference type="InterPro" id="IPR013762">
    <property type="entry name" value="Integrase-like_cat_sf"/>
</dbReference>
<evidence type="ECO:0000313" key="4">
    <source>
        <dbReference type="Proteomes" id="UP000196239"/>
    </source>
</evidence>
<dbReference type="EMBL" id="LN890280">
    <property type="protein sequence ID" value="CUR51928.1"/>
    <property type="molecule type" value="Genomic_DNA"/>
</dbReference>
<sequence length="406" mass="46945">MQDMETAKEIDFAELEKSRSFRMFRQAVKSDKTFYSYRYALREFLKYSNLSSFDEITVVEPNRLQGILENWIMDLSTKGIKGATIRVKLAPVELFLDMNRVTYFKRILHKIIPRDEGVLGGSEPFTTVEIQRMLESTKKLRTKAFVHFLASTGIRPGAITDPILRRKHIAEMPDGCLAVKVYDNSKEGYWAFLTPEARRALYNYFDSRKLNGEVLTDESPIFANERAHAKNDHFGYNSFKVITSNLLKSAGIARIKSGERYNKAGNYGFRKRFNTILKINNQVNSNIAEKLMAHRNGLDGTYLQPTREECFTEFRKAIPDLTIDDAERLLIENKLKDQKIHEMESEKDAKIAHLENEVAEIRKGLQERVKVNWEDPVTNYKDHQNQVTFQCTIQPNNKVLVSTSHV</sequence>
<dbReference type="InterPro" id="IPR011010">
    <property type="entry name" value="DNA_brk_join_enz"/>
</dbReference>
<gene>
    <name evidence="3" type="ORF">NDEV_1163</name>
</gene>
<dbReference type="KEGG" id="ndv:NDEV_1163"/>
<keyword evidence="1" id="KW-0238">DNA-binding</keyword>